<dbReference type="PROSITE" id="PS50977">
    <property type="entry name" value="HTH_TETR_2"/>
    <property type="match status" value="1"/>
</dbReference>
<accession>A0A142JH96</accession>
<dbReference type="STRING" id="1796606.A2G96_06755"/>
<dbReference type="OrthoDB" id="9790413at2"/>
<dbReference type="GO" id="GO:0000976">
    <property type="term" value="F:transcription cis-regulatory region binding"/>
    <property type="evidence" value="ECO:0007669"/>
    <property type="project" value="TreeGrafter"/>
</dbReference>
<dbReference type="KEGG" id="cnan:A2G96_06755"/>
<keyword evidence="1 2" id="KW-0238">DNA-binding</keyword>
<dbReference type="Gene3D" id="1.10.357.10">
    <property type="entry name" value="Tetracycline Repressor, domain 2"/>
    <property type="match status" value="1"/>
</dbReference>
<evidence type="ECO:0000313" key="4">
    <source>
        <dbReference type="EMBL" id="AMR77458.1"/>
    </source>
</evidence>
<evidence type="ECO:0000313" key="5">
    <source>
        <dbReference type="Proteomes" id="UP000075238"/>
    </source>
</evidence>
<sequence>MARMTPELTPARRYRGAEAEERRAQRRAQLIAAAVQVYGERGYQNATVKAVCEAAGLTERYFYESFANSEALLLASFQTVTQRLLHTLAQAGEAAGNDGAQRALAMLRAYFGALQREPRSARVFLVEIRGVSKLVDGALADSLDEFGGLLAQALLPPGRERDPLLTAGVAGGVVHLAVRWIRHGYSPDVDVVARTALQLALVLAHPSDPAPDPAPDLAAATAAAPGFSP</sequence>
<name>A0A142JH96_9BURK</name>
<proteinExistence type="predicted"/>
<dbReference type="Pfam" id="PF00440">
    <property type="entry name" value="TetR_N"/>
    <property type="match status" value="1"/>
</dbReference>
<evidence type="ECO:0000256" key="2">
    <source>
        <dbReference type="PROSITE-ProRule" id="PRU00335"/>
    </source>
</evidence>
<reference evidence="4 5" key="1">
    <citation type="submission" date="2016-03" db="EMBL/GenBank/DDBJ databases">
        <title>Complete genome sequence of a novel chlorpyrifos degrading bacterium, Cupriavidus nantongensis sp. X1.</title>
        <authorList>
            <person name="Fang L."/>
        </authorList>
    </citation>
    <scope>NUCLEOTIDE SEQUENCE [LARGE SCALE GENOMIC DNA]</scope>
    <source>
        <strain evidence="4 5">X1</strain>
    </source>
</reference>
<dbReference type="SUPFAM" id="SSF46689">
    <property type="entry name" value="Homeodomain-like"/>
    <property type="match status" value="1"/>
</dbReference>
<dbReference type="AlphaFoldDB" id="A0A142JH96"/>
<dbReference type="PRINTS" id="PR00455">
    <property type="entry name" value="HTHTETR"/>
</dbReference>
<dbReference type="InterPro" id="IPR050109">
    <property type="entry name" value="HTH-type_TetR-like_transc_reg"/>
</dbReference>
<feature type="domain" description="HTH tetR-type" evidence="3">
    <location>
        <begin position="24"/>
        <end position="84"/>
    </location>
</feature>
<dbReference type="InterPro" id="IPR001647">
    <property type="entry name" value="HTH_TetR"/>
</dbReference>
<dbReference type="RefSeq" id="WP_062797945.1">
    <property type="nucleotide sequence ID" value="NZ_CP014844.1"/>
</dbReference>
<dbReference type="InterPro" id="IPR009057">
    <property type="entry name" value="Homeodomain-like_sf"/>
</dbReference>
<dbReference type="EMBL" id="CP014844">
    <property type="protein sequence ID" value="AMR77458.1"/>
    <property type="molecule type" value="Genomic_DNA"/>
</dbReference>
<feature type="DNA-binding region" description="H-T-H motif" evidence="2">
    <location>
        <begin position="47"/>
        <end position="66"/>
    </location>
</feature>
<gene>
    <name evidence="4" type="ORF">A2G96_06755</name>
</gene>
<keyword evidence="5" id="KW-1185">Reference proteome</keyword>
<dbReference type="Proteomes" id="UP000075238">
    <property type="component" value="Chromosome 1"/>
</dbReference>
<dbReference type="GO" id="GO:0003700">
    <property type="term" value="F:DNA-binding transcription factor activity"/>
    <property type="evidence" value="ECO:0007669"/>
    <property type="project" value="TreeGrafter"/>
</dbReference>
<dbReference type="PANTHER" id="PTHR30055:SF226">
    <property type="entry name" value="HTH-TYPE TRANSCRIPTIONAL REGULATOR PKSA"/>
    <property type="match status" value="1"/>
</dbReference>
<evidence type="ECO:0000256" key="1">
    <source>
        <dbReference type="ARBA" id="ARBA00023125"/>
    </source>
</evidence>
<evidence type="ECO:0000259" key="3">
    <source>
        <dbReference type="PROSITE" id="PS50977"/>
    </source>
</evidence>
<dbReference type="PANTHER" id="PTHR30055">
    <property type="entry name" value="HTH-TYPE TRANSCRIPTIONAL REGULATOR RUTR"/>
    <property type="match status" value="1"/>
</dbReference>
<organism evidence="4 5">
    <name type="scientific">Cupriavidus nantongensis</name>
    <dbReference type="NCBI Taxonomy" id="1796606"/>
    <lineage>
        <taxon>Bacteria</taxon>
        <taxon>Pseudomonadati</taxon>
        <taxon>Pseudomonadota</taxon>
        <taxon>Betaproteobacteria</taxon>
        <taxon>Burkholderiales</taxon>
        <taxon>Burkholderiaceae</taxon>
        <taxon>Cupriavidus</taxon>
    </lineage>
</organism>
<protein>
    <submittedName>
        <fullName evidence="4">TetR family transcriptional regulator</fullName>
    </submittedName>
</protein>